<organism evidence="3 4">
    <name type="scientific">Henriciella algicola</name>
    <dbReference type="NCBI Taxonomy" id="1608422"/>
    <lineage>
        <taxon>Bacteria</taxon>
        <taxon>Pseudomonadati</taxon>
        <taxon>Pseudomonadota</taxon>
        <taxon>Alphaproteobacteria</taxon>
        <taxon>Hyphomonadales</taxon>
        <taxon>Hyphomonadaceae</taxon>
        <taxon>Henriciella</taxon>
    </lineage>
</organism>
<feature type="region of interest" description="Disordered" evidence="2">
    <location>
        <begin position="76"/>
        <end position="97"/>
    </location>
</feature>
<dbReference type="RefSeq" id="WP_119452997.1">
    <property type="nucleotide sequence ID" value="NZ_QWGA01000003.1"/>
</dbReference>
<keyword evidence="4" id="KW-1185">Reference proteome</keyword>
<proteinExistence type="predicted"/>
<evidence type="ECO:0000256" key="1">
    <source>
        <dbReference type="SAM" id="Coils"/>
    </source>
</evidence>
<evidence type="ECO:0000313" key="3">
    <source>
        <dbReference type="EMBL" id="RIJ31502.1"/>
    </source>
</evidence>
<comment type="caution">
    <text evidence="3">The sequence shown here is derived from an EMBL/GenBank/DDBJ whole genome shotgun (WGS) entry which is preliminary data.</text>
</comment>
<sequence length="120" mass="13430">MPSKDYPQTPDGRYFVAAGKLWRRSDPRLTPAGLKALTANLMAARRKVKEVQNNEARLKAARRQVNAAKEALGERGPVWWDDGAPDETMKAPQDSSYADWWASLSDEERKKGYAGPKKKG</sequence>
<evidence type="ECO:0000256" key="2">
    <source>
        <dbReference type="SAM" id="MobiDB-lite"/>
    </source>
</evidence>
<gene>
    <name evidence="3" type="ORF">D1222_04445</name>
</gene>
<dbReference type="OrthoDB" id="34459at2"/>
<dbReference type="EMBL" id="QWGA01000003">
    <property type="protein sequence ID" value="RIJ31502.1"/>
    <property type="molecule type" value="Genomic_DNA"/>
</dbReference>
<dbReference type="AlphaFoldDB" id="A0A399RNV5"/>
<feature type="coiled-coil region" evidence="1">
    <location>
        <begin position="34"/>
        <end position="71"/>
    </location>
</feature>
<evidence type="ECO:0000313" key="4">
    <source>
        <dbReference type="Proteomes" id="UP000265845"/>
    </source>
</evidence>
<dbReference type="Proteomes" id="UP000265845">
    <property type="component" value="Unassembled WGS sequence"/>
</dbReference>
<protein>
    <submittedName>
        <fullName evidence="3">Uncharacterized protein</fullName>
    </submittedName>
</protein>
<keyword evidence="1" id="KW-0175">Coiled coil</keyword>
<reference evidence="3 4" key="1">
    <citation type="submission" date="2018-08" db="EMBL/GenBank/DDBJ databases">
        <title>Henriciella mobilis sp. nov., isolated from seawater.</title>
        <authorList>
            <person name="Cheng H."/>
            <person name="Wu Y.-H."/>
            <person name="Xu X.-W."/>
            <person name="Guo L.-L."/>
        </authorList>
    </citation>
    <scope>NUCLEOTIDE SEQUENCE [LARGE SCALE GENOMIC DNA]</scope>
    <source>
        <strain evidence="3 4">CCUG67844</strain>
    </source>
</reference>
<name>A0A399RNV5_9PROT</name>
<accession>A0A399RNV5</accession>